<organism evidence="2">
    <name type="scientific">Rhizophora mucronata</name>
    <name type="common">Asiatic mangrove</name>
    <dbReference type="NCBI Taxonomy" id="61149"/>
    <lineage>
        <taxon>Eukaryota</taxon>
        <taxon>Viridiplantae</taxon>
        <taxon>Streptophyta</taxon>
        <taxon>Embryophyta</taxon>
        <taxon>Tracheophyta</taxon>
        <taxon>Spermatophyta</taxon>
        <taxon>Magnoliopsida</taxon>
        <taxon>eudicotyledons</taxon>
        <taxon>Gunneridae</taxon>
        <taxon>Pentapetalae</taxon>
        <taxon>rosids</taxon>
        <taxon>fabids</taxon>
        <taxon>Malpighiales</taxon>
        <taxon>Rhizophoraceae</taxon>
        <taxon>Rhizophora</taxon>
    </lineage>
</organism>
<accession>A0A2P2JX73</accession>
<name>A0A2P2JX73_RHIMU</name>
<evidence type="ECO:0000256" key="1">
    <source>
        <dbReference type="SAM" id="MobiDB-lite"/>
    </source>
</evidence>
<reference evidence="2" key="1">
    <citation type="submission" date="2018-02" db="EMBL/GenBank/DDBJ databases">
        <title>Rhizophora mucronata_Transcriptome.</title>
        <authorList>
            <person name="Meera S.P."/>
            <person name="Sreeshan A."/>
            <person name="Augustine A."/>
        </authorList>
    </citation>
    <scope>NUCLEOTIDE SEQUENCE</scope>
    <source>
        <tissue evidence="2">Leaf</tissue>
    </source>
</reference>
<feature type="compositionally biased region" description="Basic and acidic residues" evidence="1">
    <location>
        <begin position="11"/>
        <end position="23"/>
    </location>
</feature>
<feature type="region of interest" description="Disordered" evidence="1">
    <location>
        <begin position="1"/>
        <end position="31"/>
    </location>
</feature>
<protein>
    <submittedName>
        <fullName evidence="2">Uncharacterized protein</fullName>
    </submittedName>
</protein>
<dbReference type="AlphaFoldDB" id="A0A2P2JX73"/>
<proteinExistence type="predicted"/>
<evidence type="ECO:0000313" key="2">
    <source>
        <dbReference type="EMBL" id="MBW98032.1"/>
    </source>
</evidence>
<sequence>MHLTFKNLKKQQKESPRGKFDLKKHGKSVVV</sequence>
<dbReference type="EMBL" id="GGEC01017549">
    <property type="protein sequence ID" value="MBW98032.1"/>
    <property type="molecule type" value="Transcribed_RNA"/>
</dbReference>